<gene>
    <name evidence="2" type="ORF">AVDCRST_MAG07-3132</name>
</gene>
<protein>
    <submittedName>
        <fullName evidence="2">Uncharacterized protein</fullName>
    </submittedName>
</protein>
<evidence type="ECO:0000313" key="2">
    <source>
        <dbReference type="EMBL" id="CAA9353026.1"/>
    </source>
</evidence>
<dbReference type="AlphaFoldDB" id="A0A6J4M8T7"/>
<organism evidence="2">
    <name type="scientific">uncultured Frankineae bacterium</name>
    <dbReference type="NCBI Taxonomy" id="437475"/>
    <lineage>
        <taxon>Bacteria</taxon>
        <taxon>Bacillati</taxon>
        <taxon>Actinomycetota</taxon>
        <taxon>Actinomycetes</taxon>
        <taxon>Frankiales</taxon>
        <taxon>environmental samples</taxon>
    </lineage>
</organism>
<keyword evidence="1" id="KW-1133">Transmembrane helix</keyword>
<keyword evidence="1" id="KW-0472">Membrane</keyword>
<feature type="transmembrane region" description="Helical" evidence="1">
    <location>
        <begin position="36"/>
        <end position="52"/>
    </location>
</feature>
<accession>A0A6J4M8T7</accession>
<evidence type="ECO:0000256" key="1">
    <source>
        <dbReference type="SAM" id="Phobius"/>
    </source>
</evidence>
<reference evidence="2" key="1">
    <citation type="submission" date="2020-02" db="EMBL/GenBank/DDBJ databases">
        <authorList>
            <person name="Meier V. D."/>
        </authorList>
    </citation>
    <scope>NUCLEOTIDE SEQUENCE</scope>
    <source>
        <strain evidence="2">AVDCRST_MAG07</strain>
    </source>
</reference>
<sequence>MSSRRLLALMCTAVLGVLVALGLVVAAVAGPVGAVVYGLGAFALVVTGAVRGRRLLAPRPLPPGRTCTCCTTTHFDPVKVI</sequence>
<keyword evidence="1" id="KW-0812">Transmembrane</keyword>
<name>A0A6J4M8T7_9ACTN</name>
<dbReference type="EMBL" id="CADCUB010000150">
    <property type="protein sequence ID" value="CAA9353026.1"/>
    <property type="molecule type" value="Genomic_DNA"/>
</dbReference>
<proteinExistence type="predicted"/>